<evidence type="ECO:0000256" key="1">
    <source>
        <dbReference type="ARBA" id="ARBA00004123"/>
    </source>
</evidence>
<reference evidence="8" key="2">
    <citation type="submission" date="2018-10" db="UniProtKB">
        <authorList>
            <consortium name="EnsemblPlants"/>
        </authorList>
    </citation>
    <scope>IDENTIFICATION</scope>
</reference>
<proteinExistence type="predicted"/>
<evidence type="ECO:0000256" key="3">
    <source>
        <dbReference type="ARBA" id="ARBA00023125"/>
    </source>
</evidence>
<dbReference type="Gene3D" id="2.170.150.80">
    <property type="entry name" value="NAC domain"/>
    <property type="match status" value="2"/>
</dbReference>
<keyword evidence="5" id="KW-0539">Nucleus</keyword>
<protein>
    <recommendedName>
        <fullName evidence="7">NAC domain-containing protein</fullName>
    </recommendedName>
</protein>
<sequence>MYWPALKPSPARKKPPPEAMAASSGLRDLEETDDGWIVLPPAPPTSGKPPRPPPRATARDAVNASPDEAFDPTPDAIVGRYLPLRRALRCDGLPRQIHDADVYGAHPGFLSAVYPPANGRPEWFFFVCRAQCQGGRRRAGPGAYRLGSEARLLGGAAYCHAFRYYEDEAEVGSASTRETEWRMDEYGDCRSAAAAFDMVVCKLYPARGGIVHTMLGVHEPASPSHRPDMNKPQVLVQLYLDSLNLGDPRRCRMYATPDVFAAHPAVLTVAFPAANDRCEWFFAVHRRRRELEENDEDKARPRRAGPGAYVLVREGRVVNGNGGDIGYRRAFLYREDDATVRRVSRTEWWMEEYGFGKDFPHSELPAGKATMDEDEELVVYKLYLKMAGHRR</sequence>
<evidence type="ECO:0000313" key="8">
    <source>
        <dbReference type="EnsemblPlants" id="TraesCS2D02G361500.1.cds1"/>
    </source>
</evidence>
<dbReference type="SUPFAM" id="SSF101941">
    <property type="entry name" value="NAC domain"/>
    <property type="match status" value="2"/>
</dbReference>
<evidence type="ECO:0000256" key="2">
    <source>
        <dbReference type="ARBA" id="ARBA00023015"/>
    </source>
</evidence>
<evidence type="ECO:0000259" key="7">
    <source>
        <dbReference type="PROSITE" id="PS51005"/>
    </source>
</evidence>
<dbReference type="OMA" id="FWYREDD"/>
<dbReference type="Gramene" id="TraesJAG2D03G01234180.1">
    <property type="protein sequence ID" value="TraesJAG2D03G01234180.1.CDS1"/>
    <property type="gene ID" value="TraesJAG2D03G01234180"/>
</dbReference>
<dbReference type="InterPro" id="IPR036093">
    <property type="entry name" value="NAC_dom_sf"/>
</dbReference>
<dbReference type="Gramene" id="TraesCS2D03G0830700.1">
    <property type="protein sequence ID" value="TraesCS2D03G0830700.1.CDS1"/>
    <property type="gene ID" value="TraesCS2D03G0830700"/>
</dbReference>
<accession>A0A3B6DGH8</accession>
<keyword evidence="2" id="KW-0805">Transcription regulation</keyword>
<evidence type="ECO:0000256" key="6">
    <source>
        <dbReference type="SAM" id="MobiDB-lite"/>
    </source>
</evidence>
<dbReference type="Pfam" id="PF02365">
    <property type="entry name" value="NAM"/>
    <property type="match status" value="2"/>
</dbReference>
<reference evidence="8" key="1">
    <citation type="submission" date="2018-08" db="EMBL/GenBank/DDBJ databases">
        <authorList>
            <person name="Rossello M."/>
        </authorList>
    </citation>
    <scope>NUCLEOTIDE SEQUENCE [LARGE SCALE GENOMIC DNA]</scope>
    <source>
        <strain evidence="8">cv. Chinese Spring</strain>
    </source>
</reference>
<name>A0A3B6DGH8_WHEAT</name>
<dbReference type="KEGG" id="taes:123053867"/>
<keyword evidence="3" id="KW-0238">DNA-binding</keyword>
<organism evidence="8">
    <name type="scientific">Triticum aestivum</name>
    <name type="common">Wheat</name>
    <dbReference type="NCBI Taxonomy" id="4565"/>
    <lineage>
        <taxon>Eukaryota</taxon>
        <taxon>Viridiplantae</taxon>
        <taxon>Streptophyta</taxon>
        <taxon>Embryophyta</taxon>
        <taxon>Tracheophyta</taxon>
        <taxon>Spermatophyta</taxon>
        <taxon>Magnoliopsida</taxon>
        <taxon>Liliopsida</taxon>
        <taxon>Poales</taxon>
        <taxon>Poaceae</taxon>
        <taxon>BOP clade</taxon>
        <taxon>Pooideae</taxon>
        <taxon>Triticodae</taxon>
        <taxon>Triticeae</taxon>
        <taxon>Triticinae</taxon>
        <taxon>Triticum</taxon>
    </lineage>
</organism>
<dbReference type="AlphaFoldDB" id="A0A3B6DGH8"/>
<dbReference type="PANTHER" id="PTHR31719">
    <property type="entry name" value="NAC TRANSCRIPTION FACTOR 56"/>
    <property type="match status" value="1"/>
</dbReference>
<feature type="domain" description="NAC" evidence="7">
    <location>
        <begin position="64"/>
        <end position="206"/>
    </location>
</feature>
<dbReference type="STRING" id="4565.A0A3B6DGH8"/>
<dbReference type="Gramene" id="TraesNOR2D03G01244180.1">
    <property type="protein sequence ID" value="TraesNOR2D03G01244180.1.CDS1"/>
    <property type="gene ID" value="TraesNOR2D03G01244180"/>
</dbReference>
<dbReference type="Proteomes" id="UP000019116">
    <property type="component" value="Chromosome 2D"/>
</dbReference>
<dbReference type="Gramene" id="TraesCS2D02G361500.1">
    <property type="protein sequence ID" value="TraesCS2D02G361500.1.cds1"/>
    <property type="gene ID" value="TraesCS2D02G361500"/>
</dbReference>
<dbReference type="GO" id="GO:0003677">
    <property type="term" value="F:DNA binding"/>
    <property type="evidence" value="ECO:0007669"/>
    <property type="project" value="UniProtKB-KW"/>
</dbReference>
<gene>
    <name evidence="8" type="primary">LOC123053867</name>
</gene>
<dbReference type="EnsemblPlants" id="TraesCS2D02G361500.1">
    <property type="protein sequence ID" value="TraesCS2D02G361500.1.cds1"/>
    <property type="gene ID" value="TraesCS2D02G361500"/>
</dbReference>
<dbReference type="Gramene" id="TraesLDM2D03G01229130.1">
    <property type="protein sequence ID" value="TraesLDM2D03G01229130.1.CDS1"/>
    <property type="gene ID" value="TraesLDM2D03G01229130"/>
</dbReference>
<dbReference type="Gramene" id="TraesARI2D03G01244260.1">
    <property type="protein sequence ID" value="TraesARI2D03G01244260.1.CDS1"/>
    <property type="gene ID" value="TraesARI2D03G01244260"/>
</dbReference>
<dbReference type="RefSeq" id="XP_044333387.1">
    <property type="nucleotide sequence ID" value="XM_044477452.1"/>
</dbReference>
<dbReference type="Gramene" id="TraesSTA2D03G01216660.1">
    <property type="protein sequence ID" value="TraesSTA2D03G01216660.1.CDS1"/>
    <property type="gene ID" value="TraesSTA2D03G01216660"/>
</dbReference>
<keyword evidence="9" id="KW-1185">Reference proteome</keyword>
<dbReference type="SMR" id="A0A3B6DGH8"/>
<dbReference type="Gramene" id="TraesSYM2D03G01243440.1">
    <property type="protein sequence ID" value="TraesSYM2D03G01243440.1.CDS1"/>
    <property type="gene ID" value="TraesSYM2D03G01243440"/>
</dbReference>
<feature type="compositionally biased region" description="Pro residues" evidence="6">
    <location>
        <begin position="40"/>
        <end position="55"/>
    </location>
</feature>
<dbReference type="GO" id="GO:0005634">
    <property type="term" value="C:nucleus"/>
    <property type="evidence" value="ECO:0007669"/>
    <property type="project" value="UniProtKB-SubCell"/>
</dbReference>
<dbReference type="GeneID" id="123053867"/>
<dbReference type="Gramene" id="TraesJUL2D03G01234250.1">
    <property type="protein sequence ID" value="TraesJUL2D03G01234250.1.CDS1"/>
    <property type="gene ID" value="TraesJUL2D03G01234250"/>
</dbReference>
<keyword evidence="4" id="KW-0804">Transcription</keyword>
<dbReference type="InterPro" id="IPR003441">
    <property type="entry name" value="NAC-dom"/>
</dbReference>
<dbReference type="PROSITE" id="PS51005">
    <property type="entry name" value="NAC"/>
    <property type="match status" value="2"/>
</dbReference>
<dbReference type="GO" id="GO:0006355">
    <property type="term" value="P:regulation of DNA-templated transcription"/>
    <property type="evidence" value="ECO:0007669"/>
    <property type="project" value="InterPro"/>
</dbReference>
<evidence type="ECO:0000256" key="4">
    <source>
        <dbReference type="ARBA" id="ARBA00023163"/>
    </source>
</evidence>
<evidence type="ECO:0000256" key="5">
    <source>
        <dbReference type="ARBA" id="ARBA00023242"/>
    </source>
</evidence>
<feature type="region of interest" description="Disordered" evidence="6">
    <location>
        <begin position="1"/>
        <end position="71"/>
    </location>
</feature>
<evidence type="ECO:0000313" key="9">
    <source>
        <dbReference type="Proteomes" id="UP000019116"/>
    </source>
</evidence>
<dbReference type="Gramene" id="TraesCLE_scaffold_036852_01G000200.1">
    <property type="protein sequence ID" value="TraesCLE_scaffold_036852_01G000200.1"/>
    <property type="gene ID" value="TraesCLE_scaffold_036852_01G000200"/>
</dbReference>
<dbReference type="Gramene" id="TraesLAC2D03G01179370.1">
    <property type="protein sequence ID" value="TraesLAC2D03G01179370.1.CDS1"/>
    <property type="gene ID" value="TraesLAC2D03G01179370"/>
</dbReference>
<dbReference type="PANTHER" id="PTHR31719:SF179">
    <property type="entry name" value="OS08G0148400 PROTEIN"/>
    <property type="match status" value="1"/>
</dbReference>
<feature type="domain" description="NAC" evidence="7">
    <location>
        <begin position="221"/>
        <end position="385"/>
    </location>
</feature>
<comment type="subcellular location">
    <subcellularLocation>
        <location evidence="1">Nucleus</location>
    </subcellularLocation>
</comment>